<comment type="caution">
    <text evidence="2">The sequence shown here is derived from an EMBL/GenBank/DDBJ whole genome shotgun (WGS) entry which is preliminary data.</text>
</comment>
<feature type="compositionally biased region" description="Low complexity" evidence="1">
    <location>
        <begin position="75"/>
        <end position="95"/>
    </location>
</feature>
<dbReference type="EMBL" id="CAAALY010245404">
    <property type="protein sequence ID" value="VEL33239.1"/>
    <property type="molecule type" value="Genomic_DNA"/>
</dbReference>
<sequence length="156" mass="16874">MKTVPSNFSLCRSAPMKRIKSFAAMSMRSIQSLTGRSSVDAPRETKVPSNLASLEAVADVTTNLASSTTSWPTITGSSRASPTSGSASLSSSSTTPPMPSSLNVLPTQLAAKASIKPLRYTSAIPPHTMITQTQEKSNFYMCVTRFSEYRFDHRYL</sequence>
<dbReference type="Proteomes" id="UP000784294">
    <property type="component" value="Unassembled WGS sequence"/>
</dbReference>
<keyword evidence="3" id="KW-1185">Reference proteome</keyword>
<organism evidence="2 3">
    <name type="scientific">Protopolystoma xenopodis</name>
    <dbReference type="NCBI Taxonomy" id="117903"/>
    <lineage>
        <taxon>Eukaryota</taxon>
        <taxon>Metazoa</taxon>
        <taxon>Spiralia</taxon>
        <taxon>Lophotrochozoa</taxon>
        <taxon>Platyhelminthes</taxon>
        <taxon>Monogenea</taxon>
        <taxon>Polyopisthocotylea</taxon>
        <taxon>Polystomatidea</taxon>
        <taxon>Polystomatidae</taxon>
        <taxon>Protopolystoma</taxon>
    </lineage>
</organism>
<proteinExistence type="predicted"/>
<gene>
    <name evidence="2" type="ORF">PXEA_LOCUS26679</name>
</gene>
<reference evidence="2" key="1">
    <citation type="submission" date="2018-11" db="EMBL/GenBank/DDBJ databases">
        <authorList>
            <consortium name="Pathogen Informatics"/>
        </authorList>
    </citation>
    <scope>NUCLEOTIDE SEQUENCE</scope>
</reference>
<name>A0A3S5FFQ4_9PLAT</name>
<feature type="region of interest" description="Disordered" evidence="1">
    <location>
        <begin position="65"/>
        <end position="103"/>
    </location>
</feature>
<evidence type="ECO:0000313" key="2">
    <source>
        <dbReference type="EMBL" id="VEL33239.1"/>
    </source>
</evidence>
<dbReference type="AlphaFoldDB" id="A0A3S5FFQ4"/>
<evidence type="ECO:0000313" key="3">
    <source>
        <dbReference type="Proteomes" id="UP000784294"/>
    </source>
</evidence>
<evidence type="ECO:0000256" key="1">
    <source>
        <dbReference type="SAM" id="MobiDB-lite"/>
    </source>
</evidence>
<accession>A0A3S5FFQ4</accession>
<feature type="compositionally biased region" description="Polar residues" evidence="1">
    <location>
        <begin position="65"/>
        <end position="74"/>
    </location>
</feature>
<protein>
    <submittedName>
        <fullName evidence="2">Uncharacterized protein</fullName>
    </submittedName>
</protein>